<keyword evidence="4" id="KW-1015">Disulfide bond</keyword>
<evidence type="ECO:0000256" key="1">
    <source>
        <dbReference type="ARBA" id="ARBA00000110"/>
    </source>
</evidence>
<accession>A0A9J6FYJ7</accession>
<feature type="region of interest" description="Disordered" evidence="6">
    <location>
        <begin position="17"/>
        <end position="70"/>
    </location>
</feature>
<dbReference type="EMBL" id="JABSTR010000004">
    <property type="protein sequence ID" value="KAH9367425.1"/>
    <property type="molecule type" value="Genomic_DNA"/>
</dbReference>
<dbReference type="GO" id="GO:0046872">
    <property type="term" value="F:metal ion binding"/>
    <property type="evidence" value="ECO:0007669"/>
    <property type="project" value="UniProtKB-KW"/>
</dbReference>
<gene>
    <name evidence="7" type="ORF">HPB48_016194</name>
</gene>
<dbReference type="GO" id="GO:0016829">
    <property type="term" value="F:lyase activity"/>
    <property type="evidence" value="ECO:0007669"/>
    <property type="project" value="UniProtKB-KW"/>
</dbReference>
<evidence type="ECO:0000313" key="7">
    <source>
        <dbReference type="EMBL" id="KAH9367425.1"/>
    </source>
</evidence>
<reference evidence="7 8" key="1">
    <citation type="journal article" date="2020" name="Cell">
        <title>Large-Scale Comparative Analyses of Tick Genomes Elucidate Their Genetic Diversity and Vector Capacities.</title>
        <authorList>
            <consortium name="Tick Genome and Microbiome Consortium (TIGMIC)"/>
            <person name="Jia N."/>
            <person name="Wang J."/>
            <person name="Shi W."/>
            <person name="Du L."/>
            <person name="Sun Y."/>
            <person name="Zhan W."/>
            <person name="Jiang J.F."/>
            <person name="Wang Q."/>
            <person name="Zhang B."/>
            <person name="Ji P."/>
            <person name="Bell-Sakyi L."/>
            <person name="Cui X.M."/>
            <person name="Yuan T.T."/>
            <person name="Jiang B.G."/>
            <person name="Yang W.F."/>
            <person name="Lam T.T."/>
            <person name="Chang Q.C."/>
            <person name="Ding S.J."/>
            <person name="Wang X.J."/>
            <person name="Zhu J.G."/>
            <person name="Ruan X.D."/>
            <person name="Zhao L."/>
            <person name="Wei J.T."/>
            <person name="Ye R.Z."/>
            <person name="Que T.C."/>
            <person name="Du C.H."/>
            <person name="Zhou Y.H."/>
            <person name="Cheng J.X."/>
            <person name="Dai P.F."/>
            <person name="Guo W.B."/>
            <person name="Han X.H."/>
            <person name="Huang E.J."/>
            <person name="Li L.F."/>
            <person name="Wei W."/>
            <person name="Gao Y.C."/>
            <person name="Liu J.Z."/>
            <person name="Shao H.Z."/>
            <person name="Wang X."/>
            <person name="Wang C.C."/>
            <person name="Yang T.C."/>
            <person name="Huo Q.B."/>
            <person name="Li W."/>
            <person name="Chen H.Y."/>
            <person name="Chen S.E."/>
            <person name="Zhou L.G."/>
            <person name="Ni X.B."/>
            <person name="Tian J.H."/>
            <person name="Sheng Y."/>
            <person name="Liu T."/>
            <person name="Pan Y.S."/>
            <person name="Xia L.Y."/>
            <person name="Li J."/>
            <person name="Zhao F."/>
            <person name="Cao W.C."/>
        </authorList>
    </citation>
    <scope>NUCLEOTIDE SEQUENCE [LARGE SCALE GENOMIC DNA]</scope>
    <source>
        <strain evidence="7">HaeL-2018</strain>
    </source>
</reference>
<keyword evidence="3" id="KW-0460">Magnesium</keyword>
<evidence type="ECO:0000256" key="5">
    <source>
        <dbReference type="ARBA" id="ARBA00023239"/>
    </source>
</evidence>
<comment type="catalytic activity">
    <reaction evidence="1">
        <text>an N-(acyl)-sphingosylphosphoethanolamine = an N-(acyl)-sphingosyl-1,3-cyclic phosphate + ethanolamine</text>
        <dbReference type="Rhea" id="RHEA:60648"/>
        <dbReference type="ChEBI" id="CHEBI:57603"/>
        <dbReference type="ChEBI" id="CHEBI:143891"/>
        <dbReference type="ChEBI" id="CHEBI:143892"/>
    </reaction>
</comment>
<dbReference type="GO" id="GO:0006629">
    <property type="term" value="P:lipid metabolic process"/>
    <property type="evidence" value="ECO:0007669"/>
    <property type="project" value="InterPro"/>
</dbReference>
<evidence type="ECO:0000313" key="8">
    <source>
        <dbReference type="Proteomes" id="UP000821853"/>
    </source>
</evidence>
<dbReference type="OMA" id="MAKHTRI"/>
<evidence type="ECO:0000256" key="3">
    <source>
        <dbReference type="ARBA" id="ARBA00022842"/>
    </source>
</evidence>
<evidence type="ECO:0000256" key="4">
    <source>
        <dbReference type="ARBA" id="ARBA00023157"/>
    </source>
</evidence>
<dbReference type="OrthoDB" id="1058301at2759"/>
<proteinExistence type="predicted"/>
<dbReference type="VEuPathDB" id="VectorBase:HLOH_062486"/>
<comment type="caution">
    <text evidence="7">The sequence shown here is derived from an EMBL/GenBank/DDBJ whole genome shotgun (WGS) entry which is preliminary data.</text>
</comment>
<evidence type="ECO:0000256" key="2">
    <source>
        <dbReference type="ARBA" id="ARBA00022723"/>
    </source>
</evidence>
<feature type="compositionally biased region" description="Basic and acidic residues" evidence="6">
    <location>
        <begin position="17"/>
        <end position="30"/>
    </location>
</feature>
<dbReference type="Gene3D" id="3.20.20.190">
    <property type="entry name" value="Phosphatidylinositol (PI) phosphodiesterase"/>
    <property type="match status" value="1"/>
</dbReference>
<protein>
    <recommendedName>
        <fullName evidence="9">Sphingomyelinase</fullName>
    </recommendedName>
</protein>
<evidence type="ECO:0000256" key="6">
    <source>
        <dbReference type="SAM" id="MobiDB-lite"/>
    </source>
</evidence>
<keyword evidence="5" id="KW-0456">Lyase</keyword>
<keyword evidence="8" id="KW-1185">Reference proteome</keyword>
<dbReference type="AlphaFoldDB" id="A0A9J6FYJ7"/>
<name>A0A9J6FYJ7_HAELO</name>
<sequence>MVIMGLVPGLGTIQAEEHDHRGGQDDHDGHTLPTHAGDDNLQNDVPSEEHQRAFGAKHSAAHGGQIMPTEAGGYNPKRIGHSDHRRPFFIIGHMVNSIEEVDEFLARGSNALEADIEFAKDGTVLGTYHGTPCDCFRGCFQREKMADFLSHVRDVSSLPHSKYKGKMLLLFLDLKTTQLPDDVKVKAGVTLAQNLMDHLWKGVAHQDRINVLMSIGYARDRDVIRGAVAYLKQKGDPRVLEKLGFDVGMNDPLSLISRMYRRIGIREHRWQGDGLTNCMRFIMPVDRLLKAIRWRDTDRGYMDKVYHWTIDLPYFIAKSIR</sequence>
<dbReference type="InterPro" id="IPR017946">
    <property type="entry name" value="PLC-like_Pdiesterase_TIM-brl"/>
</dbReference>
<evidence type="ECO:0008006" key="9">
    <source>
        <dbReference type="Google" id="ProtNLM"/>
    </source>
</evidence>
<keyword evidence="2" id="KW-0479">Metal-binding</keyword>
<organism evidence="7 8">
    <name type="scientific">Haemaphysalis longicornis</name>
    <name type="common">Bush tick</name>
    <dbReference type="NCBI Taxonomy" id="44386"/>
    <lineage>
        <taxon>Eukaryota</taxon>
        <taxon>Metazoa</taxon>
        <taxon>Ecdysozoa</taxon>
        <taxon>Arthropoda</taxon>
        <taxon>Chelicerata</taxon>
        <taxon>Arachnida</taxon>
        <taxon>Acari</taxon>
        <taxon>Parasitiformes</taxon>
        <taxon>Ixodida</taxon>
        <taxon>Ixodoidea</taxon>
        <taxon>Ixodidae</taxon>
        <taxon>Haemaphysalinae</taxon>
        <taxon>Haemaphysalis</taxon>
    </lineage>
</organism>
<dbReference type="GO" id="GO:0008081">
    <property type="term" value="F:phosphoric diester hydrolase activity"/>
    <property type="evidence" value="ECO:0007669"/>
    <property type="project" value="InterPro"/>
</dbReference>
<dbReference type="Proteomes" id="UP000821853">
    <property type="component" value="Chromosome 2"/>
</dbReference>